<keyword evidence="8" id="KW-0311">Gluconate utilization</keyword>
<organism evidence="11 12">
    <name type="scientific">Microbacterium hominis</name>
    <dbReference type="NCBI Taxonomy" id="162426"/>
    <lineage>
        <taxon>Bacteria</taxon>
        <taxon>Bacillati</taxon>
        <taxon>Actinomycetota</taxon>
        <taxon>Actinomycetes</taxon>
        <taxon>Micrococcales</taxon>
        <taxon>Microbacteriaceae</taxon>
        <taxon>Microbacterium</taxon>
    </lineage>
</organism>
<name>A0A7D4TJ00_9MICO</name>
<dbReference type="InterPro" id="IPR027417">
    <property type="entry name" value="P-loop_NTPase"/>
</dbReference>
<evidence type="ECO:0000256" key="7">
    <source>
        <dbReference type="ARBA" id="ARBA00022840"/>
    </source>
</evidence>
<keyword evidence="7 10" id="KW-0067">ATP-binding</keyword>
<protein>
    <recommendedName>
        <fullName evidence="3 10">Gluconokinase</fullName>
        <ecNumber evidence="3 10">2.7.1.12</ecNumber>
    </recommendedName>
</protein>
<evidence type="ECO:0000256" key="8">
    <source>
        <dbReference type="ARBA" id="ARBA00023064"/>
    </source>
</evidence>
<evidence type="ECO:0000256" key="10">
    <source>
        <dbReference type="RuleBase" id="RU363066"/>
    </source>
</evidence>
<dbReference type="PANTHER" id="PTHR43442">
    <property type="entry name" value="GLUCONOKINASE-RELATED"/>
    <property type="match status" value="1"/>
</dbReference>
<dbReference type="CDD" id="cd02021">
    <property type="entry name" value="GntK"/>
    <property type="match status" value="1"/>
</dbReference>
<evidence type="ECO:0000256" key="1">
    <source>
        <dbReference type="ARBA" id="ARBA00004761"/>
    </source>
</evidence>
<comment type="pathway">
    <text evidence="1">Carbohydrate acid metabolism.</text>
</comment>
<dbReference type="GO" id="GO:0005737">
    <property type="term" value="C:cytoplasm"/>
    <property type="evidence" value="ECO:0007669"/>
    <property type="project" value="TreeGrafter"/>
</dbReference>
<dbReference type="Pfam" id="PF13671">
    <property type="entry name" value="AAA_33"/>
    <property type="match status" value="1"/>
</dbReference>
<dbReference type="PANTHER" id="PTHR43442:SF3">
    <property type="entry name" value="GLUCONOKINASE-RELATED"/>
    <property type="match status" value="1"/>
</dbReference>
<evidence type="ECO:0000256" key="3">
    <source>
        <dbReference type="ARBA" id="ARBA00012054"/>
    </source>
</evidence>
<accession>A0A7D4TJ00</accession>
<gene>
    <name evidence="11" type="ORF">HQM25_01290</name>
</gene>
<dbReference type="InterPro" id="IPR006001">
    <property type="entry name" value="Therm_gnt_kin"/>
</dbReference>
<dbReference type="EMBL" id="CP054038">
    <property type="protein sequence ID" value="QKJ21021.1"/>
    <property type="molecule type" value="Genomic_DNA"/>
</dbReference>
<comment type="similarity">
    <text evidence="2 10">Belongs to the gluconokinase GntK/GntV family.</text>
</comment>
<evidence type="ECO:0000256" key="6">
    <source>
        <dbReference type="ARBA" id="ARBA00022777"/>
    </source>
</evidence>
<dbReference type="FunFam" id="3.40.50.300:FF:000522">
    <property type="entry name" value="Gluconokinase"/>
    <property type="match status" value="1"/>
</dbReference>
<dbReference type="GO" id="GO:0046316">
    <property type="term" value="F:gluconokinase activity"/>
    <property type="evidence" value="ECO:0007669"/>
    <property type="project" value="UniProtKB-EC"/>
</dbReference>
<keyword evidence="6 10" id="KW-0418">Kinase</keyword>
<evidence type="ECO:0000313" key="12">
    <source>
        <dbReference type="Proteomes" id="UP000502498"/>
    </source>
</evidence>
<dbReference type="AlphaFoldDB" id="A0A7D4TJ00"/>
<dbReference type="GO" id="GO:0019521">
    <property type="term" value="P:D-gluconate metabolic process"/>
    <property type="evidence" value="ECO:0007669"/>
    <property type="project" value="UniProtKB-KW"/>
</dbReference>
<keyword evidence="4 10" id="KW-0808">Transferase</keyword>
<evidence type="ECO:0000256" key="4">
    <source>
        <dbReference type="ARBA" id="ARBA00022679"/>
    </source>
</evidence>
<keyword evidence="5 10" id="KW-0547">Nucleotide-binding</keyword>
<dbReference type="Proteomes" id="UP000502498">
    <property type="component" value="Chromosome"/>
</dbReference>
<proteinExistence type="inferred from homology"/>
<evidence type="ECO:0000256" key="5">
    <source>
        <dbReference type="ARBA" id="ARBA00022741"/>
    </source>
</evidence>
<dbReference type="SUPFAM" id="SSF52540">
    <property type="entry name" value="P-loop containing nucleoside triphosphate hydrolases"/>
    <property type="match status" value="1"/>
</dbReference>
<dbReference type="Gene3D" id="3.40.50.300">
    <property type="entry name" value="P-loop containing nucleotide triphosphate hydrolases"/>
    <property type="match status" value="1"/>
</dbReference>
<evidence type="ECO:0000256" key="9">
    <source>
        <dbReference type="ARBA" id="ARBA00048090"/>
    </source>
</evidence>
<reference evidence="11 12" key="1">
    <citation type="submission" date="2020-05" db="EMBL/GenBank/DDBJ databases">
        <title>Strain PA2F3 complete genome.</title>
        <authorList>
            <person name="Kim Y.-S."/>
            <person name="Kim S.-J."/>
            <person name="Jung H.-k."/>
            <person name="Kim S.-E."/>
            <person name="Kim K.-H."/>
        </authorList>
    </citation>
    <scope>NUCLEOTIDE SEQUENCE [LARGE SCALE GENOMIC DNA]</scope>
    <source>
        <strain evidence="11 12">PA2F3</strain>
    </source>
</reference>
<evidence type="ECO:0000313" key="11">
    <source>
        <dbReference type="EMBL" id="QKJ21021.1"/>
    </source>
</evidence>
<comment type="catalytic activity">
    <reaction evidence="9 10">
        <text>D-gluconate + ATP = 6-phospho-D-gluconate + ADP + H(+)</text>
        <dbReference type="Rhea" id="RHEA:19433"/>
        <dbReference type="ChEBI" id="CHEBI:15378"/>
        <dbReference type="ChEBI" id="CHEBI:18391"/>
        <dbReference type="ChEBI" id="CHEBI:30616"/>
        <dbReference type="ChEBI" id="CHEBI:58759"/>
        <dbReference type="ChEBI" id="CHEBI:456216"/>
        <dbReference type="EC" id="2.7.1.12"/>
    </reaction>
</comment>
<dbReference type="NCBIfam" id="TIGR01313">
    <property type="entry name" value="therm_gnt_kin"/>
    <property type="match status" value="1"/>
</dbReference>
<dbReference type="GO" id="GO:0005524">
    <property type="term" value="F:ATP binding"/>
    <property type="evidence" value="ECO:0007669"/>
    <property type="project" value="UniProtKB-KW"/>
</dbReference>
<evidence type="ECO:0000256" key="2">
    <source>
        <dbReference type="ARBA" id="ARBA00008420"/>
    </source>
</evidence>
<sequence>MGGVSTLETPVAGAPHRVRVVVMGVSAVGKSSVALALAERLGVPMRDADDLHPSANVEKMRAGTPLTDADRGPWLDLVGAALAGAEGGVVMACSALRRRYRDRLRLRAPGVVFVHLTGSPELLAERAAGRADHFMPPALLASQLATLEPLEDDEPGIALDVAAPIEDLAARAGEWLGAHVG</sequence>
<dbReference type="EC" id="2.7.1.12" evidence="3 10"/>